<accession>A0A061RSG9</accession>
<evidence type="ECO:0000313" key="1">
    <source>
        <dbReference type="EMBL" id="JAC75832.1"/>
    </source>
</evidence>
<name>A0A061RSG9_9CHLO</name>
<sequence>MSRVKVVWSSGCSARVLVPVQLWNFQAGRAHPRQRSDGVLNRIRNYWCFESLFDNSLSRPEPLVGSNASPGCSLQDNSQVAHRVSHTPADQRVGLRLRLLLSRKFQVVLCKKQRGHRVLRVCCKSFHVFQSGAATLRLIPFQGAPCWQQRQS</sequence>
<feature type="non-terminal residue" evidence="1">
    <location>
        <position position="152"/>
    </location>
</feature>
<dbReference type="AlphaFoldDB" id="A0A061RSG9"/>
<proteinExistence type="predicted"/>
<organism evidence="1">
    <name type="scientific">Tetraselmis sp. GSL018</name>
    <dbReference type="NCBI Taxonomy" id="582737"/>
    <lineage>
        <taxon>Eukaryota</taxon>
        <taxon>Viridiplantae</taxon>
        <taxon>Chlorophyta</taxon>
        <taxon>core chlorophytes</taxon>
        <taxon>Chlorodendrophyceae</taxon>
        <taxon>Chlorodendrales</taxon>
        <taxon>Chlorodendraceae</taxon>
        <taxon>Tetraselmis</taxon>
    </lineage>
</organism>
<dbReference type="EMBL" id="GBEZ01009784">
    <property type="protein sequence ID" value="JAC75832.1"/>
    <property type="molecule type" value="Transcribed_RNA"/>
</dbReference>
<protein>
    <submittedName>
        <fullName evidence="1">Uncharacterized protein</fullName>
    </submittedName>
</protein>
<reference evidence="1" key="1">
    <citation type="submission" date="2014-05" db="EMBL/GenBank/DDBJ databases">
        <title>The transcriptome of the halophilic microalga Tetraselmis sp. GSL018 isolated from the Great Salt Lake, Utah.</title>
        <authorList>
            <person name="Jinkerson R.E."/>
            <person name="D'Adamo S."/>
            <person name="Posewitz M.C."/>
        </authorList>
    </citation>
    <scope>NUCLEOTIDE SEQUENCE</scope>
    <source>
        <strain evidence="1">GSL018</strain>
    </source>
</reference>
<gene>
    <name evidence="1" type="ORF">TSPGSL018_21947</name>
</gene>